<evidence type="ECO:0000313" key="4">
    <source>
        <dbReference type="EMBL" id="ELT96776.1"/>
    </source>
</evidence>
<reference evidence="6" key="1">
    <citation type="submission" date="2012-12" db="EMBL/GenBank/DDBJ databases">
        <authorList>
            <person name="Hellsten U."/>
            <person name="Grimwood J."/>
            <person name="Chapman J.A."/>
            <person name="Shapiro H."/>
            <person name="Aerts A."/>
            <person name="Otillar R.P."/>
            <person name="Terry A.Y."/>
            <person name="Boore J.L."/>
            <person name="Simakov O."/>
            <person name="Marletaz F."/>
            <person name="Cho S.-J."/>
            <person name="Edsinger-Gonzales E."/>
            <person name="Havlak P."/>
            <person name="Kuo D.-H."/>
            <person name="Larsson T."/>
            <person name="Lv J."/>
            <person name="Arendt D."/>
            <person name="Savage R."/>
            <person name="Osoegawa K."/>
            <person name="de Jong P."/>
            <person name="Lindberg D.R."/>
            <person name="Seaver E.C."/>
            <person name="Weisblat D.A."/>
            <person name="Putnam N.H."/>
            <person name="Grigoriev I.V."/>
            <person name="Rokhsar D.S."/>
        </authorList>
    </citation>
    <scope>NUCLEOTIDE SEQUENCE</scope>
    <source>
        <strain evidence="6">I ESC-2004</strain>
    </source>
</reference>
<gene>
    <name evidence="4" type="ORF">CAPTEDRAFT_124120</name>
</gene>
<keyword evidence="6" id="KW-1185">Reference proteome</keyword>
<sequence>NVQLHIMSYLDTADLCRTSAVCALWSEISSDNMLWKRKLERDVHSWKTVGHATNPDLYEECQSDWSYKQMCDQYLRCCPEVNQRMRYANNNFHQLSSFLRSMWPKKTPKFAMLGPGLESSTSHVVRTIIDDRSETFKRTGMFPGQFEGVGSGFTMRTTSALTFHLITLYSNTRAERQNLQPGQRLERHRLMQQDAERQEEELIEIRQPVKDLCRTLDGVIFVIDASGDVGAVEQSRLELHAMVGEMWTSAHVPLLVLSCVPDITSQRKHSSLQVSRLLQLGKLNRPWQVRDCIAAEHCGLVGGFEWIAEQAQR</sequence>
<evidence type="ECO:0000256" key="1">
    <source>
        <dbReference type="ARBA" id="ARBA00022741"/>
    </source>
</evidence>
<dbReference type="GO" id="GO:0031146">
    <property type="term" value="P:SCF-dependent proteasomal ubiquitin-dependent protein catabolic process"/>
    <property type="evidence" value="ECO:0007669"/>
    <property type="project" value="InterPro"/>
</dbReference>
<dbReference type="STRING" id="283909.R7TZE7"/>
<reference evidence="4 6" key="2">
    <citation type="journal article" date="2013" name="Nature">
        <title>Insights into bilaterian evolution from three spiralian genomes.</title>
        <authorList>
            <person name="Simakov O."/>
            <person name="Marletaz F."/>
            <person name="Cho S.J."/>
            <person name="Edsinger-Gonzales E."/>
            <person name="Havlak P."/>
            <person name="Hellsten U."/>
            <person name="Kuo D.H."/>
            <person name="Larsson T."/>
            <person name="Lv J."/>
            <person name="Arendt D."/>
            <person name="Savage R."/>
            <person name="Osoegawa K."/>
            <person name="de Jong P."/>
            <person name="Grimwood J."/>
            <person name="Chapman J.A."/>
            <person name="Shapiro H."/>
            <person name="Aerts A."/>
            <person name="Otillar R.P."/>
            <person name="Terry A.Y."/>
            <person name="Boore J.L."/>
            <person name="Grigoriev I.V."/>
            <person name="Lindberg D.R."/>
            <person name="Seaver E.C."/>
            <person name="Weisblat D.A."/>
            <person name="Putnam N.H."/>
            <person name="Rokhsar D.S."/>
        </authorList>
    </citation>
    <scope>NUCLEOTIDE SEQUENCE</scope>
    <source>
        <strain evidence="4 6">I ESC-2004</strain>
    </source>
</reference>
<dbReference type="OMA" id="HYSVIAQ"/>
<dbReference type="HOGENOM" id="CLU_053600_0_0_1"/>
<feature type="non-terminal residue" evidence="4">
    <location>
        <position position="1"/>
    </location>
</feature>
<evidence type="ECO:0000256" key="2">
    <source>
        <dbReference type="ARBA" id="ARBA00023134"/>
    </source>
</evidence>
<accession>R7TZE7</accession>
<reference evidence="5" key="3">
    <citation type="submission" date="2015-06" db="UniProtKB">
        <authorList>
            <consortium name="EnsemblMetazoa"/>
        </authorList>
    </citation>
    <scope>IDENTIFICATION</scope>
</reference>
<name>R7TZE7_CAPTE</name>
<evidence type="ECO:0000313" key="6">
    <source>
        <dbReference type="Proteomes" id="UP000014760"/>
    </source>
</evidence>
<dbReference type="GO" id="GO:0019005">
    <property type="term" value="C:SCF ubiquitin ligase complex"/>
    <property type="evidence" value="ECO:0007669"/>
    <property type="project" value="TreeGrafter"/>
</dbReference>
<dbReference type="OrthoDB" id="3219396at2759"/>
<feature type="domain" description="F-box" evidence="3">
    <location>
        <begin position="1"/>
        <end position="38"/>
    </location>
</feature>
<dbReference type="Pfam" id="PF12937">
    <property type="entry name" value="F-box-like"/>
    <property type="match status" value="1"/>
</dbReference>
<dbReference type="Gene3D" id="3.40.50.300">
    <property type="entry name" value="P-loop containing nucleotide triphosphate hydrolases"/>
    <property type="match status" value="1"/>
</dbReference>
<evidence type="ECO:0000259" key="3">
    <source>
        <dbReference type="PROSITE" id="PS50181"/>
    </source>
</evidence>
<dbReference type="Pfam" id="PF00025">
    <property type="entry name" value="Arf"/>
    <property type="match status" value="1"/>
</dbReference>
<protein>
    <recommendedName>
        <fullName evidence="3">F-box domain-containing protein</fullName>
    </recommendedName>
</protein>
<dbReference type="SUPFAM" id="SSF81383">
    <property type="entry name" value="F-box domain"/>
    <property type="match status" value="1"/>
</dbReference>
<dbReference type="InterPro" id="IPR027417">
    <property type="entry name" value="P-loop_NTPase"/>
</dbReference>
<dbReference type="GO" id="GO:0000209">
    <property type="term" value="P:protein polyubiquitination"/>
    <property type="evidence" value="ECO:0007669"/>
    <property type="project" value="TreeGrafter"/>
</dbReference>
<dbReference type="InterPro" id="IPR039588">
    <property type="entry name" value="FBXO4"/>
</dbReference>
<dbReference type="PANTHER" id="PTHR16008">
    <property type="entry name" value="F-BOX ONLY PROTEIN 4"/>
    <property type="match status" value="1"/>
</dbReference>
<dbReference type="GO" id="GO:0003924">
    <property type="term" value="F:GTPase activity"/>
    <property type="evidence" value="ECO:0007669"/>
    <property type="project" value="InterPro"/>
</dbReference>
<keyword evidence="2" id="KW-0342">GTP-binding</keyword>
<keyword evidence="1" id="KW-0547">Nucleotide-binding</keyword>
<evidence type="ECO:0000313" key="5">
    <source>
        <dbReference type="EnsemblMetazoa" id="CapteP124120"/>
    </source>
</evidence>
<dbReference type="AlphaFoldDB" id="R7TZE7"/>
<dbReference type="InterPro" id="IPR006689">
    <property type="entry name" value="Small_GTPase_ARF/SAR"/>
</dbReference>
<dbReference type="EMBL" id="KB308725">
    <property type="protein sequence ID" value="ELT96776.1"/>
    <property type="molecule type" value="Genomic_DNA"/>
</dbReference>
<dbReference type="PANTHER" id="PTHR16008:SF4">
    <property type="entry name" value="F-BOX ONLY PROTEIN 4"/>
    <property type="match status" value="1"/>
</dbReference>
<organism evidence="4">
    <name type="scientific">Capitella teleta</name>
    <name type="common">Polychaete worm</name>
    <dbReference type="NCBI Taxonomy" id="283909"/>
    <lineage>
        <taxon>Eukaryota</taxon>
        <taxon>Metazoa</taxon>
        <taxon>Spiralia</taxon>
        <taxon>Lophotrochozoa</taxon>
        <taxon>Annelida</taxon>
        <taxon>Polychaeta</taxon>
        <taxon>Sedentaria</taxon>
        <taxon>Scolecida</taxon>
        <taxon>Capitellidae</taxon>
        <taxon>Capitella</taxon>
    </lineage>
</organism>
<dbReference type="InterPro" id="IPR001810">
    <property type="entry name" value="F-box_dom"/>
</dbReference>
<proteinExistence type="predicted"/>
<dbReference type="Proteomes" id="UP000014760">
    <property type="component" value="Unassembled WGS sequence"/>
</dbReference>
<dbReference type="GO" id="GO:0005525">
    <property type="term" value="F:GTP binding"/>
    <property type="evidence" value="ECO:0007669"/>
    <property type="project" value="UniProtKB-KW"/>
</dbReference>
<dbReference type="EMBL" id="AMQN01002227">
    <property type="status" value="NOT_ANNOTATED_CDS"/>
    <property type="molecule type" value="Genomic_DNA"/>
</dbReference>
<dbReference type="InterPro" id="IPR036047">
    <property type="entry name" value="F-box-like_dom_sf"/>
</dbReference>
<dbReference type="EnsemblMetazoa" id="CapteT124120">
    <property type="protein sequence ID" value="CapteP124120"/>
    <property type="gene ID" value="CapteG124120"/>
</dbReference>
<dbReference type="Gene3D" id="1.20.1280.50">
    <property type="match status" value="1"/>
</dbReference>
<dbReference type="PROSITE" id="PS50181">
    <property type="entry name" value="FBOX"/>
    <property type="match status" value="1"/>
</dbReference>